<dbReference type="EMBL" id="JAPMOS010000212">
    <property type="protein sequence ID" value="KAJ4453803.1"/>
    <property type="molecule type" value="Genomic_DNA"/>
</dbReference>
<protein>
    <submittedName>
        <fullName evidence="1">Uncharacterized protein</fullName>
    </submittedName>
</protein>
<organism evidence="1 2">
    <name type="scientific">Paratrimastix pyriformis</name>
    <dbReference type="NCBI Taxonomy" id="342808"/>
    <lineage>
        <taxon>Eukaryota</taxon>
        <taxon>Metamonada</taxon>
        <taxon>Preaxostyla</taxon>
        <taxon>Paratrimastigidae</taxon>
        <taxon>Paratrimastix</taxon>
    </lineage>
</organism>
<accession>A0ABQ8U527</accession>
<evidence type="ECO:0000313" key="2">
    <source>
        <dbReference type="Proteomes" id="UP001141327"/>
    </source>
</evidence>
<comment type="caution">
    <text evidence="1">The sequence shown here is derived from an EMBL/GenBank/DDBJ whole genome shotgun (WGS) entry which is preliminary data.</text>
</comment>
<evidence type="ECO:0000313" key="1">
    <source>
        <dbReference type="EMBL" id="KAJ4453803.1"/>
    </source>
</evidence>
<sequence length="156" mass="16919">MFALRVWAYRQEVCALGSEQAVRRPAPQTIEQIVRNALRTNLGNNELEMLIYCFIIGDAIDDLRPGNDPHFVVLLWCGRCYVNFGAGLPAPGQALAPALSAETPAKMDALPMVGNTALSLGCAGNMLDEAKAWAESVGAQVMSATLCWREDNLPIK</sequence>
<reference evidence="1" key="1">
    <citation type="journal article" date="2022" name="bioRxiv">
        <title>Genomics of Preaxostyla Flagellates Illuminates Evolutionary Transitions and the Path Towards Mitochondrial Loss.</title>
        <authorList>
            <person name="Novak L.V.F."/>
            <person name="Treitli S.C."/>
            <person name="Pyrih J."/>
            <person name="Halakuc P."/>
            <person name="Pipaliya S.V."/>
            <person name="Vacek V."/>
            <person name="Brzon O."/>
            <person name="Soukal P."/>
            <person name="Eme L."/>
            <person name="Dacks J.B."/>
            <person name="Karnkowska A."/>
            <person name="Elias M."/>
            <person name="Hampl V."/>
        </authorList>
    </citation>
    <scope>NUCLEOTIDE SEQUENCE</scope>
    <source>
        <strain evidence="1">RCP-MX</strain>
    </source>
</reference>
<keyword evidence="2" id="KW-1185">Reference proteome</keyword>
<proteinExistence type="predicted"/>
<name>A0ABQ8U527_9EUKA</name>
<gene>
    <name evidence="1" type="ORF">PAPYR_11620</name>
</gene>
<dbReference type="Proteomes" id="UP001141327">
    <property type="component" value="Unassembled WGS sequence"/>
</dbReference>